<proteinExistence type="predicted"/>
<accession>A0A841PEF1</accession>
<organism evidence="1 2">
    <name type="scientific">Mesorhizobium sangaii</name>
    <dbReference type="NCBI Taxonomy" id="505389"/>
    <lineage>
        <taxon>Bacteria</taxon>
        <taxon>Pseudomonadati</taxon>
        <taxon>Pseudomonadota</taxon>
        <taxon>Alphaproteobacteria</taxon>
        <taxon>Hyphomicrobiales</taxon>
        <taxon>Phyllobacteriaceae</taxon>
        <taxon>Mesorhizobium</taxon>
    </lineage>
</organism>
<dbReference type="Proteomes" id="UP000556329">
    <property type="component" value="Unassembled WGS sequence"/>
</dbReference>
<sequence length="98" mass="11147">MTKFFCIQPDRLGFLGSRGRAGNNARPRLLRALLLPLVISANTPFLAHAQEQSASPRSVQREPLNETQMDVMVARIALYLCENLRQWDDRRKIVEVAV</sequence>
<evidence type="ECO:0000313" key="1">
    <source>
        <dbReference type="EMBL" id="MBB6409200.1"/>
    </source>
</evidence>
<name>A0A841PEF1_9HYPH</name>
<protein>
    <submittedName>
        <fullName evidence="1">Uncharacterized protein</fullName>
    </submittedName>
</protein>
<keyword evidence="2" id="KW-1185">Reference proteome</keyword>
<reference evidence="1 2" key="1">
    <citation type="submission" date="2020-08" db="EMBL/GenBank/DDBJ databases">
        <title>Genomic Encyclopedia of Type Strains, Phase IV (KMG-IV): sequencing the most valuable type-strain genomes for metagenomic binning, comparative biology and taxonomic classification.</title>
        <authorList>
            <person name="Goeker M."/>
        </authorList>
    </citation>
    <scope>NUCLEOTIDE SEQUENCE [LARGE SCALE GENOMIC DNA]</scope>
    <source>
        <strain evidence="1 2">DSM 100039</strain>
    </source>
</reference>
<dbReference type="AlphaFoldDB" id="A0A841PEF1"/>
<comment type="caution">
    <text evidence="1">The sequence shown here is derived from an EMBL/GenBank/DDBJ whole genome shotgun (WGS) entry which is preliminary data.</text>
</comment>
<dbReference type="EMBL" id="JACHEF010000002">
    <property type="protein sequence ID" value="MBB6409200.1"/>
    <property type="molecule type" value="Genomic_DNA"/>
</dbReference>
<dbReference type="RefSeq" id="WP_184872301.1">
    <property type="nucleotide sequence ID" value="NZ_JACHEF010000002.1"/>
</dbReference>
<evidence type="ECO:0000313" key="2">
    <source>
        <dbReference type="Proteomes" id="UP000556329"/>
    </source>
</evidence>
<gene>
    <name evidence="1" type="ORF">HNQ71_001865</name>
</gene>